<organism evidence="2 3">
    <name type="scientific">Halosegnis marinus</name>
    <dbReference type="NCBI Taxonomy" id="3034023"/>
    <lineage>
        <taxon>Archaea</taxon>
        <taxon>Methanobacteriati</taxon>
        <taxon>Methanobacteriota</taxon>
        <taxon>Stenosarchaea group</taxon>
        <taxon>Halobacteria</taxon>
        <taxon>Halobacteriales</taxon>
        <taxon>Natronomonadaceae</taxon>
        <taxon>Halosegnis</taxon>
    </lineage>
</organism>
<evidence type="ECO:0000313" key="3">
    <source>
        <dbReference type="Proteomes" id="UP001596398"/>
    </source>
</evidence>
<proteinExistence type="predicted"/>
<keyword evidence="1" id="KW-0812">Transmembrane</keyword>
<accession>A0ABD5ZQK0</accession>
<sequence length="169" mass="17399">MSEADEPWVVTYAAPLVGVLLVVVGISAGVLGGYSVVQSELGLCGSPSIHVASEETTAGYVGPDGPSLERLPVENLTDAEAAAFRTALDAPTREASIDGDVEHLAAFRAGVLVTYDGGERYVTLASLNECVGVPPLLFPLGVAAILFGAGGVLTPPLYRRLDAFENAAE</sequence>
<feature type="transmembrane region" description="Helical" evidence="1">
    <location>
        <begin position="12"/>
        <end position="37"/>
    </location>
</feature>
<keyword evidence="3" id="KW-1185">Reference proteome</keyword>
<protein>
    <recommendedName>
        <fullName evidence="4">DUF3592 domain-containing protein</fullName>
    </recommendedName>
</protein>
<comment type="caution">
    <text evidence="2">The sequence shown here is derived from an EMBL/GenBank/DDBJ whole genome shotgun (WGS) entry which is preliminary data.</text>
</comment>
<dbReference type="RefSeq" id="WP_276233629.1">
    <property type="nucleotide sequence ID" value="NZ_CP119802.1"/>
</dbReference>
<keyword evidence="1" id="KW-1133">Transmembrane helix</keyword>
<keyword evidence="1" id="KW-0472">Membrane</keyword>
<name>A0ABD5ZQK0_9EURY</name>
<dbReference type="EMBL" id="JBHTAP010000001">
    <property type="protein sequence ID" value="MFC7235498.1"/>
    <property type="molecule type" value="Genomic_DNA"/>
</dbReference>
<dbReference type="AlphaFoldDB" id="A0ABD5ZQK0"/>
<evidence type="ECO:0000256" key="1">
    <source>
        <dbReference type="SAM" id="Phobius"/>
    </source>
</evidence>
<evidence type="ECO:0000313" key="2">
    <source>
        <dbReference type="EMBL" id="MFC7235498.1"/>
    </source>
</evidence>
<reference evidence="2 3" key="1">
    <citation type="journal article" date="2019" name="Int. J. Syst. Evol. Microbiol.">
        <title>The Global Catalogue of Microorganisms (GCM) 10K type strain sequencing project: providing services to taxonomists for standard genome sequencing and annotation.</title>
        <authorList>
            <consortium name="The Broad Institute Genomics Platform"/>
            <consortium name="The Broad Institute Genome Sequencing Center for Infectious Disease"/>
            <person name="Wu L."/>
            <person name="Ma J."/>
        </authorList>
    </citation>
    <scope>NUCLEOTIDE SEQUENCE [LARGE SCALE GENOMIC DNA]</scope>
    <source>
        <strain evidence="2 3">DT85</strain>
    </source>
</reference>
<evidence type="ECO:0008006" key="4">
    <source>
        <dbReference type="Google" id="ProtNLM"/>
    </source>
</evidence>
<dbReference type="Proteomes" id="UP001596398">
    <property type="component" value="Unassembled WGS sequence"/>
</dbReference>
<dbReference type="GeneID" id="79267193"/>
<gene>
    <name evidence="2" type="ORF">ACFQJ4_09255</name>
</gene>